<dbReference type="InterPro" id="IPR050448">
    <property type="entry name" value="OpgB/LTA_synthase_biosynth"/>
</dbReference>
<evidence type="ECO:0000313" key="10">
    <source>
        <dbReference type="Proteomes" id="UP000284112"/>
    </source>
</evidence>
<accession>A0A414S3A6</accession>
<dbReference type="InterPro" id="IPR013688">
    <property type="entry name" value="GBS_Bsp-like"/>
</dbReference>
<dbReference type="AlphaFoldDB" id="A0A414S3A6"/>
<evidence type="ECO:0000256" key="4">
    <source>
        <dbReference type="ARBA" id="ARBA00022692"/>
    </source>
</evidence>
<name>A0A414S3A6_9FIRM</name>
<dbReference type="InterPro" id="IPR000917">
    <property type="entry name" value="Sulfatase_N"/>
</dbReference>
<reference evidence="9 10" key="1">
    <citation type="submission" date="2018-08" db="EMBL/GenBank/DDBJ databases">
        <title>A genome reference for cultivated species of the human gut microbiota.</title>
        <authorList>
            <person name="Zou Y."/>
            <person name="Xue W."/>
            <person name="Luo G."/>
        </authorList>
    </citation>
    <scope>NUCLEOTIDE SEQUENCE [LARGE SCALE GENOMIC DNA]</scope>
    <source>
        <strain evidence="9 10">AM23-13</strain>
    </source>
</reference>
<dbReference type="PANTHER" id="PTHR47371">
    <property type="entry name" value="LIPOTEICHOIC ACID SYNTHASE"/>
    <property type="match status" value="1"/>
</dbReference>
<keyword evidence="6 7" id="KW-0472">Membrane</keyword>
<evidence type="ECO:0000256" key="3">
    <source>
        <dbReference type="ARBA" id="ARBA00022475"/>
    </source>
</evidence>
<dbReference type="GO" id="GO:0016740">
    <property type="term" value="F:transferase activity"/>
    <property type="evidence" value="ECO:0007669"/>
    <property type="project" value="UniProtKB-KW"/>
</dbReference>
<keyword evidence="5 7" id="KW-1133">Transmembrane helix</keyword>
<evidence type="ECO:0000256" key="6">
    <source>
        <dbReference type="ARBA" id="ARBA00023136"/>
    </source>
</evidence>
<dbReference type="CDD" id="cd16015">
    <property type="entry name" value="LTA_synthase"/>
    <property type="match status" value="1"/>
</dbReference>
<feature type="domain" description="Sulfatase N-terminal" evidence="8">
    <location>
        <begin position="154"/>
        <end position="396"/>
    </location>
</feature>
<dbReference type="Gene3D" id="2.60.40.3760">
    <property type="match status" value="1"/>
</dbReference>
<dbReference type="SUPFAM" id="SSF53649">
    <property type="entry name" value="Alkaline phosphatase-like"/>
    <property type="match status" value="1"/>
</dbReference>
<evidence type="ECO:0000256" key="1">
    <source>
        <dbReference type="ARBA" id="ARBA00004651"/>
    </source>
</evidence>
<feature type="transmembrane region" description="Helical" evidence="7">
    <location>
        <begin position="7"/>
        <end position="30"/>
    </location>
</feature>
<dbReference type="InterPro" id="IPR017850">
    <property type="entry name" value="Alkaline_phosphatase_core_sf"/>
</dbReference>
<evidence type="ECO:0000256" key="5">
    <source>
        <dbReference type="ARBA" id="ARBA00022989"/>
    </source>
</evidence>
<comment type="caution">
    <text evidence="9">The sequence shown here is derived from an EMBL/GenBank/DDBJ whole genome shotgun (WGS) entry which is preliminary data.</text>
</comment>
<evidence type="ECO:0000313" key="9">
    <source>
        <dbReference type="EMBL" id="RHG09720.1"/>
    </source>
</evidence>
<keyword evidence="3" id="KW-1003">Cell membrane</keyword>
<feature type="transmembrane region" description="Helical" evidence="7">
    <location>
        <begin position="61"/>
        <end position="85"/>
    </location>
</feature>
<dbReference type="Gene3D" id="3.40.720.10">
    <property type="entry name" value="Alkaline Phosphatase, subunit A"/>
    <property type="match status" value="1"/>
</dbReference>
<dbReference type="Pfam" id="PF00884">
    <property type="entry name" value="Sulfatase"/>
    <property type="match status" value="1"/>
</dbReference>
<protein>
    <submittedName>
        <fullName evidence="9">Phosphoglycerol transferase</fullName>
    </submittedName>
</protein>
<gene>
    <name evidence="9" type="ORF">DW641_05470</name>
</gene>
<sequence length="613" mass="69295">MMKKHKIFKYIGIILSSLLMVVSVLLAFSAKWMFDTWTSLTMDELVFHLTASLEGTNTDMIKAYCLKCVVPAVICLAAVVAIWVICSLKKKNINKMMVVICLMGIVVIGTAVAVTWHKLNIGEYLKGQHTYSEFIDDNYADPSTTNVSFPEQKRNLIYIFLESMEATYSDNENGGAFKKNVIPELTELAQANEDFSGKSKKLNGGYAMPGATWTMGAMFAQTSGLPLSISIDDNAMDTQDTFFKDTTTLGDILQKEGYSQTLLIGSDATFGGRRLYFEEHGDYDILDYNYAIENGWIPEDYKVWWGYEDEKLFEFAKNKLTELSQQDTPFNLTMLTVDTHFEDGYICEKCPYTFGKNQYANVMACSSKQVKEFVDWVEQQSFAQNTTIVISGDHLTMDSDFCEDVDTDYDRKVYTTYINPAVASSGEKRRVYTTFDNFPTTIAALGAEIVGDRLGLGTNLFSDRQTLSEEYGIEKEKIELSKQSKLMHKMANINKGKVIEQDNDEQNEEESPEAQIKTKEQHIADKKYKIKISVDDLKNMKNGVQSASAAVWSNRDQSDLQWVPLAVQDDGKWTGKVNVKKKTKNKGMYNIHVYMIDGTGTQYNVAQDMVKLE</sequence>
<keyword evidence="4 7" id="KW-0812">Transmembrane</keyword>
<dbReference type="GO" id="GO:0005886">
    <property type="term" value="C:plasma membrane"/>
    <property type="evidence" value="ECO:0007669"/>
    <property type="project" value="UniProtKB-SubCell"/>
</dbReference>
<feature type="transmembrane region" description="Helical" evidence="7">
    <location>
        <begin position="97"/>
        <end position="116"/>
    </location>
</feature>
<proteinExistence type="predicted"/>
<keyword evidence="9" id="KW-0808">Transferase</keyword>
<organism evidence="9 10">
    <name type="scientific">Dorea longicatena</name>
    <dbReference type="NCBI Taxonomy" id="88431"/>
    <lineage>
        <taxon>Bacteria</taxon>
        <taxon>Bacillati</taxon>
        <taxon>Bacillota</taxon>
        <taxon>Clostridia</taxon>
        <taxon>Lachnospirales</taxon>
        <taxon>Lachnospiraceae</taxon>
        <taxon>Dorea</taxon>
    </lineage>
</organism>
<evidence type="ECO:0000256" key="2">
    <source>
        <dbReference type="ARBA" id="ARBA00004936"/>
    </source>
</evidence>
<evidence type="ECO:0000256" key="7">
    <source>
        <dbReference type="SAM" id="Phobius"/>
    </source>
</evidence>
<dbReference type="Pfam" id="PF08481">
    <property type="entry name" value="GBS_Bsp-like"/>
    <property type="match status" value="1"/>
</dbReference>
<evidence type="ECO:0000259" key="8">
    <source>
        <dbReference type="Pfam" id="PF00884"/>
    </source>
</evidence>
<dbReference type="EMBL" id="QRHW01000006">
    <property type="protein sequence ID" value="RHG09720.1"/>
    <property type="molecule type" value="Genomic_DNA"/>
</dbReference>
<comment type="subcellular location">
    <subcellularLocation>
        <location evidence="1">Cell membrane</location>
        <topology evidence="1">Multi-pass membrane protein</topology>
    </subcellularLocation>
</comment>
<dbReference type="PANTHER" id="PTHR47371:SF3">
    <property type="entry name" value="PHOSPHOGLYCEROL TRANSFERASE I"/>
    <property type="match status" value="1"/>
</dbReference>
<comment type="pathway">
    <text evidence="2">Cell wall biogenesis; lipoteichoic acid biosynthesis.</text>
</comment>
<dbReference type="Proteomes" id="UP000284112">
    <property type="component" value="Unassembled WGS sequence"/>
</dbReference>